<dbReference type="Proteomes" id="UP000050949">
    <property type="component" value="Unassembled WGS sequence"/>
</dbReference>
<evidence type="ECO:0000256" key="1">
    <source>
        <dbReference type="ARBA" id="ARBA00004613"/>
    </source>
</evidence>
<dbReference type="InterPro" id="IPR012334">
    <property type="entry name" value="Pectin_lyas_fold"/>
</dbReference>
<reference evidence="5 6" key="1">
    <citation type="journal article" date="2015" name="Genome Announc.">
        <title>Expanding the biotechnology potential of lactobacilli through comparative genomics of 213 strains and associated genera.</title>
        <authorList>
            <person name="Sun Z."/>
            <person name="Harris H.M."/>
            <person name="McCann A."/>
            <person name="Guo C."/>
            <person name="Argimon S."/>
            <person name="Zhang W."/>
            <person name="Yang X."/>
            <person name="Jeffery I.B."/>
            <person name="Cooney J.C."/>
            <person name="Kagawa T.F."/>
            <person name="Liu W."/>
            <person name="Song Y."/>
            <person name="Salvetti E."/>
            <person name="Wrobel A."/>
            <person name="Rasinkangas P."/>
            <person name="Parkhill J."/>
            <person name="Rea M.C."/>
            <person name="O'Sullivan O."/>
            <person name="Ritari J."/>
            <person name="Douillard F.P."/>
            <person name="Paul Ross R."/>
            <person name="Yang R."/>
            <person name="Briner A.E."/>
            <person name="Felis G.E."/>
            <person name="de Vos W.M."/>
            <person name="Barrangou R."/>
            <person name="Klaenhammer T.R."/>
            <person name="Caufield P.W."/>
            <person name="Cui Y."/>
            <person name="Zhang H."/>
            <person name="O'Toole P.W."/>
        </authorList>
    </citation>
    <scope>NUCLEOTIDE SEQUENCE [LARGE SCALE GENOMIC DNA]</scope>
    <source>
        <strain evidence="5 6">DSM 16991</strain>
    </source>
</reference>
<dbReference type="OrthoDB" id="9765222at2"/>
<dbReference type="GO" id="GO:0005576">
    <property type="term" value="C:extracellular region"/>
    <property type="evidence" value="ECO:0007669"/>
    <property type="project" value="UniProtKB-SubCell"/>
</dbReference>
<dbReference type="Gene3D" id="2.60.40.1180">
    <property type="entry name" value="Golgi alpha-mannosidase II"/>
    <property type="match status" value="1"/>
</dbReference>
<dbReference type="InterPro" id="IPR052052">
    <property type="entry name" value="Polysaccharide_Lyase_9"/>
</dbReference>
<dbReference type="InterPro" id="IPR011050">
    <property type="entry name" value="Pectin_lyase_fold/virulence"/>
</dbReference>
<accession>A0A0R1XHL0</accession>
<dbReference type="GO" id="GO:0016837">
    <property type="term" value="F:carbon-oxygen lyase activity, acting on polysaccharides"/>
    <property type="evidence" value="ECO:0007669"/>
    <property type="project" value="TreeGrafter"/>
</dbReference>
<dbReference type="PATRIC" id="fig|1122147.4.peg.2675"/>
<organism evidence="5 6">
    <name type="scientific">Schleiferilactobacillus harbinensis DSM 16991</name>
    <dbReference type="NCBI Taxonomy" id="1122147"/>
    <lineage>
        <taxon>Bacteria</taxon>
        <taxon>Bacillati</taxon>
        <taxon>Bacillota</taxon>
        <taxon>Bacilli</taxon>
        <taxon>Lactobacillales</taxon>
        <taxon>Lactobacillaceae</taxon>
        <taxon>Schleiferilactobacillus</taxon>
    </lineage>
</organism>
<comment type="caution">
    <text evidence="5">The sequence shown here is derived from an EMBL/GenBank/DDBJ whole genome shotgun (WGS) entry which is preliminary data.</text>
</comment>
<dbReference type="PANTHER" id="PTHR40088:SF2">
    <property type="entry name" value="SECRETED SUGAR HYDROLASE"/>
    <property type="match status" value="1"/>
</dbReference>
<dbReference type="InterPro" id="IPR013780">
    <property type="entry name" value="Glyco_hydro_b"/>
</dbReference>
<comment type="subcellular location">
    <subcellularLocation>
        <location evidence="1">Secreted</location>
    </subcellularLocation>
</comment>
<dbReference type="Pfam" id="PF21258">
    <property type="entry name" value="Glyco_hydro_120_ins"/>
    <property type="match status" value="1"/>
</dbReference>
<dbReference type="RefSeq" id="WP_027827646.1">
    <property type="nucleotide sequence ID" value="NZ_AUEH01000005.1"/>
</dbReference>
<dbReference type="eggNOG" id="COG1653">
    <property type="taxonomic scope" value="Bacteria"/>
</dbReference>
<sequence>MTVTYHVAKTGAGTNPGSAAAPFLTIQQAADIAVAGDTVLVHAGTYREWVKPRHSGLNQNERITYAAAPDEHVTIKGSEVVRGWQKQAGAVWAVTVPNTFFGDYNPFAHAVDGDWLVYPEDWSAHEGDVYLNGHSLFEAHSLDEVAHPQRREKNPFHLYWGLDEKILDADGTVFVWYAQVDNETTTIYANFGPADPNQEIVEINVRRSCFTPEAIGRNYITVRGFEICQAATPWAPPTADQLGIIGPHWNKGWIIEDNDIHDSKCSGISLGKEASTGDNDFTKTRRKPGYQYQMEAVFKGLAAGWDKARVGSHIVRHNHIHDCGQTGIVGHMGCAFSDIYGNDIARIAMKREFWGHEIGGIKFHAALDVQIHDNHIHECTLGTWLDWQTQGTRVARNVYDHNDRDLMVEVSHGPYLVDNNIFASGYNFDNMSEGGAYVNNLCCGAIGLNKVLDRATPYHFAHTTEVLGTQPIYGGDDRWYQNVFAGRNDDRLYGTAGYNGHPTSLAAFIQAYEAKGGDVETYAQLAQPVYIDANVYLHGAKGYDEEQHSVSDAVDPQIKISEEADGLYLTITLPANFTQVPTQQLDTAALGVPRVVEEPFEHPDGTPLTIDRDLTGAALSGKPIPGPIQALQAGPNHIKVMARN</sequence>
<protein>
    <submittedName>
        <fullName evidence="5">Outer membrane protein</fullName>
    </submittedName>
</protein>
<proteinExistence type="predicted"/>
<dbReference type="AlphaFoldDB" id="A0A0R1XHL0"/>
<evidence type="ECO:0000256" key="3">
    <source>
        <dbReference type="ARBA" id="ARBA00022729"/>
    </source>
</evidence>
<keyword evidence="2" id="KW-0964">Secreted</keyword>
<evidence type="ECO:0000259" key="4">
    <source>
        <dbReference type="Pfam" id="PF21258"/>
    </source>
</evidence>
<dbReference type="Gene3D" id="2.160.20.10">
    <property type="entry name" value="Single-stranded right-handed beta-helix, Pectin lyase-like"/>
    <property type="match status" value="1"/>
</dbReference>
<name>A0A0R1XHL0_9LACO</name>
<evidence type="ECO:0000313" key="6">
    <source>
        <dbReference type="Proteomes" id="UP000050949"/>
    </source>
</evidence>
<evidence type="ECO:0000256" key="2">
    <source>
        <dbReference type="ARBA" id="ARBA00022525"/>
    </source>
</evidence>
<gene>
    <name evidence="5" type="ORF">FC91_GL002594</name>
</gene>
<feature type="domain" description="Glycoside hydrolase 120 insertion" evidence="4">
    <location>
        <begin position="81"/>
        <end position="203"/>
    </location>
</feature>
<dbReference type="PANTHER" id="PTHR40088">
    <property type="entry name" value="PECTATE LYASE (EUROFUNG)"/>
    <property type="match status" value="1"/>
</dbReference>
<evidence type="ECO:0000313" key="5">
    <source>
        <dbReference type="EMBL" id="KRM27385.1"/>
    </source>
</evidence>
<dbReference type="EMBL" id="AZFW01000050">
    <property type="protein sequence ID" value="KRM27385.1"/>
    <property type="molecule type" value="Genomic_DNA"/>
</dbReference>
<dbReference type="InterPro" id="IPR049169">
    <property type="entry name" value="Glyco_hydro_120_ins"/>
</dbReference>
<dbReference type="SUPFAM" id="SSF51126">
    <property type="entry name" value="Pectin lyase-like"/>
    <property type="match status" value="1"/>
</dbReference>
<keyword evidence="3" id="KW-0732">Signal</keyword>